<dbReference type="PANTHER" id="PTHR43833">
    <property type="entry name" value="POTASSIUM CHANNEL PROTEIN 2-RELATED-RELATED"/>
    <property type="match status" value="1"/>
</dbReference>
<dbReference type="SUPFAM" id="SSF51735">
    <property type="entry name" value="NAD(P)-binding Rossmann-fold domains"/>
    <property type="match status" value="2"/>
</dbReference>
<accession>A0A2Z2NIU7</accession>
<protein>
    <submittedName>
        <fullName evidence="4">Glutathione-regulated potassium-efflux system protein KefB</fullName>
    </submittedName>
</protein>
<dbReference type="Gene3D" id="3.40.50.720">
    <property type="entry name" value="NAD(P)-binding Rossmann-like Domain"/>
    <property type="match status" value="2"/>
</dbReference>
<comment type="subcellular location">
    <subcellularLocation>
        <location evidence="1">Cell membrane</location>
        <topology evidence="1">Multi-pass membrane protein</topology>
    </subcellularLocation>
</comment>
<keyword evidence="2" id="KW-0812">Transmembrane</keyword>
<sequence>MTTTSDLDRVTMVVLRHLRKPVFALIIVYAIGITGMALIPGTGADGEPESMSLFHAFYFFTYTATTTGFGEIPHVFNDVQRLWAIFCLYIGAIAWLYAIGSIIGLVQNPHFTRAVDEQRFARKVRQMTDPFVIICGFGDTGSLLARGLSDHHLQATVLDRDPERIKAFVVRDYRVKMRGLCAHPDVPRHLIDAGVTQDKCKAVVALTNEEDTNRQITIVSKLLNPAVRVISRSTSERHCKHLNSLNDVQVVNPFAVFAELLDMAIVAPRLHNLNSWLVGVPGTRLGHPLKVPCGIWILCGYGRMGKELHRRLVHHGIQVVIIDPDAKVCEPAGRIVRGFADFDTLREAGVEQAAGIVAGTDNDSDNLGILVCVRHLNSQAFMVVRQNQHENQLAFDAGRADLILQSSLTTARRILKSLISPLIQEMIEHLYDQEQKTEEVVNRLQATMGEQAPHLFRIGITPEEASAVMEYMEEGKPLLLSDLIRDPNNLEGTLPCVPLVIRRGEEIRMLPDDNEAIIHGDGVLLCGTERSERILRATLNNPYTLHYLTTGVELPRGFVFQWIEGRRKRGG</sequence>
<dbReference type="EMBL" id="CP018632">
    <property type="protein sequence ID" value="ASJ71079.1"/>
    <property type="molecule type" value="Genomic_DNA"/>
</dbReference>
<feature type="transmembrane region" description="Helical" evidence="2">
    <location>
        <begin position="51"/>
        <end position="70"/>
    </location>
</feature>
<reference evidence="4 5" key="1">
    <citation type="submission" date="2016-12" db="EMBL/GenBank/DDBJ databases">
        <authorList>
            <person name="Song W.-J."/>
            <person name="Kurnit D.M."/>
        </authorList>
    </citation>
    <scope>NUCLEOTIDE SEQUENCE [LARGE SCALE GENOMIC DNA]</scope>
    <source>
        <strain evidence="4 5">IMCC3135</strain>
    </source>
</reference>
<dbReference type="InterPro" id="IPR013099">
    <property type="entry name" value="K_chnl_dom"/>
</dbReference>
<dbReference type="KEGG" id="gai:IMCC3135_04830"/>
<gene>
    <name evidence="4" type="primary">kefB</name>
    <name evidence="4" type="ORF">IMCC3135_04830</name>
</gene>
<dbReference type="Pfam" id="PF02254">
    <property type="entry name" value="TrkA_N"/>
    <property type="match status" value="2"/>
</dbReference>
<keyword evidence="2" id="KW-0472">Membrane</keyword>
<dbReference type="Proteomes" id="UP000250079">
    <property type="component" value="Chromosome"/>
</dbReference>
<dbReference type="InterPro" id="IPR036291">
    <property type="entry name" value="NAD(P)-bd_dom_sf"/>
</dbReference>
<feature type="transmembrane region" description="Helical" evidence="2">
    <location>
        <begin position="21"/>
        <end position="39"/>
    </location>
</feature>
<dbReference type="AlphaFoldDB" id="A0A2Z2NIU7"/>
<dbReference type="GO" id="GO:0005886">
    <property type="term" value="C:plasma membrane"/>
    <property type="evidence" value="ECO:0007669"/>
    <property type="project" value="UniProtKB-SubCell"/>
</dbReference>
<organism evidence="4 5">
    <name type="scientific">Granulosicoccus antarcticus IMCC3135</name>
    <dbReference type="NCBI Taxonomy" id="1192854"/>
    <lineage>
        <taxon>Bacteria</taxon>
        <taxon>Pseudomonadati</taxon>
        <taxon>Pseudomonadota</taxon>
        <taxon>Gammaproteobacteria</taxon>
        <taxon>Chromatiales</taxon>
        <taxon>Granulosicoccaceae</taxon>
        <taxon>Granulosicoccus</taxon>
    </lineage>
</organism>
<keyword evidence="2" id="KW-1133">Transmembrane helix</keyword>
<evidence type="ECO:0000313" key="4">
    <source>
        <dbReference type="EMBL" id="ASJ71079.1"/>
    </source>
</evidence>
<dbReference type="InterPro" id="IPR003148">
    <property type="entry name" value="RCK_N"/>
</dbReference>
<dbReference type="Pfam" id="PF07885">
    <property type="entry name" value="Ion_trans_2"/>
    <property type="match status" value="1"/>
</dbReference>
<evidence type="ECO:0000256" key="1">
    <source>
        <dbReference type="ARBA" id="ARBA00004651"/>
    </source>
</evidence>
<evidence type="ECO:0000259" key="3">
    <source>
        <dbReference type="PROSITE" id="PS51201"/>
    </source>
</evidence>
<dbReference type="GO" id="GO:0006813">
    <property type="term" value="P:potassium ion transport"/>
    <property type="evidence" value="ECO:0007669"/>
    <property type="project" value="InterPro"/>
</dbReference>
<keyword evidence="5" id="KW-1185">Reference proteome</keyword>
<feature type="transmembrane region" description="Helical" evidence="2">
    <location>
        <begin position="82"/>
        <end position="106"/>
    </location>
</feature>
<feature type="domain" description="RCK N-terminal" evidence="3">
    <location>
        <begin position="129"/>
        <end position="252"/>
    </location>
</feature>
<dbReference type="PROSITE" id="PS51201">
    <property type="entry name" value="RCK_N"/>
    <property type="match status" value="1"/>
</dbReference>
<name>A0A2Z2NIU7_9GAMM</name>
<evidence type="ECO:0000256" key="2">
    <source>
        <dbReference type="SAM" id="Phobius"/>
    </source>
</evidence>
<dbReference type="SUPFAM" id="SSF81324">
    <property type="entry name" value="Voltage-gated potassium channels"/>
    <property type="match status" value="1"/>
</dbReference>
<dbReference type="InterPro" id="IPR050721">
    <property type="entry name" value="Trk_Ktr_HKT_K-transport"/>
</dbReference>
<dbReference type="RefSeq" id="WP_157735767.1">
    <property type="nucleotide sequence ID" value="NZ_CP018632.1"/>
</dbReference>
<evidence type="ECO:0000313" key="5">
    <source>
        <dbReference type="Proteomes" id="UP000250079"/>
    </source>
</evidence>
<proteinExistence type="predicted"/>
<dbReference type="Gene3D" id="1.10.287.70">
    <property type="match status" value="1"/>
</dbReference>
<dbReference type="OrthoDB" id="9781411at2"/>